<accession>A0ABD2PRY0</accession>
<keyword evidence="2" id="KW-1185">Reference proteome</keyword>
<sequence length="189" mass="21502">MRSLLQKILSRQDQLSLQRNVLKQCTMDKIVTALLLNTREGFLTSEVNFSKQERSPDGMIINPQEIQRLKESIESLPGNSPPRDSTLVFKELVSLVSYTDVEPVVCAILTHLDRENLWCPSLFPLLIFELLLEALKNTQLAYHLVKQLINHLCKHNDSPVQNKIGIVQTLNHASNCNISNFNDIDLTLI</sequence>
<comment type="caution">
    <text evidence="1">The sequence shown here is derived from an EMBL/GenBank/DDBJ whole genome shotgun (WGS) entry which is preliminary data.</text>
</comment>
<gene>
    <name evidence="1" type="primary">EFR3A_2</name>
    <name evidence="1" type="ORF">Ciccas_011210</name>
</gene>
<dbReference type="Proteomes" id="UP001626550">
    <property type="component" value="Unassembled WGS sequence"/>
</dbReference>
<dbReference type="InterPro" id="IPR051851">
    <property type="entry name" value="EFR3_Homologs"/>
</dbReference>
<evidence type="ECO:0000313" key="1">
    <source>
        <dbReference type="EMBL" id="KAL3310229.1"/>
    </source>
</evidence>
<organism evidence="1 2">
    <name type="scientific">Cichlidogyrus casuarinus</name>
    <dbReference type="NCBI Taxonomy" id="1844966"/>
    <lineage>
        <taxon>Eukaryota</taxon>
        <taxon>Metazoa</taxon>
        <taxon>Spiralia</taxon>
        <taxon>Lophotrochozoa</taxon>
        <taxon>Platyhelminthes</taxon>
        <taxon>Monogenea</taxon>
        <taxon>Monopisthocotylea</taxon>
        <taxon>Dactylogyridea</taxon>
        <taxon>Ancyrocephalidae</taxon>
        <taxon>Cichlidogyrus</taxon>
    </lineage>
</organism>
<reference evidence="1 2" key="1">
    <citation type="submission" date="2024-11" db="EMBL/GenBank/DDBJ databases">
        <title>Adaptive evolution of stress response genes in parasites aligns with host niche diversity.</title>
        <authorList>
            <person name="Hahn C."/>
            <person name="Resl P."/>
        </authorList>
    </citation>
    <scope>NUCLEOTIDE SEQUENCE [LARGE SCALE GENOMIC DNA]</scope>
    <source>
        <strain evidence="1">EGGRZ-B1_66</strain>
        <tissue evidence="1">Body</tissue>
    </source>
</reference>
<dbReference type="PANTHER" id="PTHR12444">
    <property type="entry name" value="PROTEIN EFR3 HOMOLOG CMP44E"/>
    <property type="match status" value="1"/>
</dbReference>
<dbReference type="EMBL" id="JBJKFK010003129">
    <property type="protein sequence ID" value="KAL3310229.1"/>
    <property type="molecule type" value="Genomic_DNA"/>
</dbReference>
<name>A0ABD2PRY0_9PLAT</name>
<proteinExistence type="predicted"/>
<dbReference type="PANTHER" id="PTHR12444:SF8">
    <property type="entry name" value="PROTEIN EFR3 HOMOLOG CMP44E"/>
    <property type="match status" value="1"/>
</dbReference>
<evidence type="ECO:0000313" key="2">
    <source>
        <dbReference type="Proteomes" id="UP001626550"/>
    </source>
</evidence>
<dbReference type="AlphaFoldDB" id="A0ABD2PRY0"/>
<protein>
    <submittedName>
        <fullName evidence="1">Membrane anchoring protein efr3a</fullName>
    </submittedName>
</protein>